<dbReference type="GO" id="GO:0005388">
    <property type="term" value="F:P-type calcium transporter activity"/>
    <property type="evidence" value="ECO:0007669"/>
    <property type="project" value="TreeGrafter"/>
</dbReference>
<organism evidence="2 3">
    <name type="scientific">Phaseolus angularis</name>
    <name type="common">Azuki bean</name>
    <name type="synonym">Vigna angularis</name>
    <dbReference type="NCBI Taxonomy" id="3914"/>
    <lineage>
        <taxon>Eukaryota</taxon>
        <taxon>Viridiplantae</taxon>
        <taxon>Streptophyta</taxon>
        <taxon>Embryophyta</taxon>
        <taxon>Tracheophyta</taxon>
        <taxon>Spermatophyta</taxon>
        <taxon>Magnoliopsida</taxon>
        <taxon>eudicotyledons</taxon>
        <taxon>Gunneridae</taxon>
        <taxon>Pentapetalae</taxon>
        <taxon>rosids</taxon>
        <taxon>fabids</taxon>
        <taxon>Fabales</taxon>
        <taxon>Fabaceae</taxon>
        <taxon>Papilionoideae</taxon>
        <taxon>50 kb inversion clade</taxon>
        <taxon>NPAAA clade</taxon>
        <taxon>indigoferoid/millettioid clade</taxon>
        <taxon>Phaseoleae</taxon>
        <taxon>Vigna</taxon>
    </lineage>
</organism>
<dbReference type="Gramene" id="KOM38190">
    <property type="protein sequence ID" value="KOM38190"/>
    <property type="gene ID" value="LR48_Vigan03g157200"/>
</dbReference>
<dbReference type="GO" id="GO:0005886">
    <property type="term" value="C:plasma membrane"/>
    <property type="evidence" value="ECO:0007669"/>
    <property type="project" value="TreeGrafter"/>
</dbReference>
<dbReference type="InterPro" id="IPR023214">
    <property type="entry name" value="HAD_sf"/>
</dbReference>
<keyword evidence="1" id="KW-0460">Magnesium</keyword>
<dbReference type="PANTHER" id="PTHR24093:SF509">
    <property type="entry name" value="CALCIUM-TRANSPORTING ATPASE"/>
    <property type="match status" value="1"/>
</dbReference>
<reference evidence="3" key="1">
    <citation type="journal article" date="2015" name="Proc. Natl. Acad. Sci. U.S.A.">
        <title>Genome sequencing of adzuki bean (Vigna angularis) provides insight into high starch and low fat accumulation and domestication.</title>
        <authorList>
            <person name="Yang K."/>
            <person name="Tian Z."/>
            <person name="Chen C."/>
            <person name="Luo L."/>
            <person name="Zhao B."/>
            <person name="Wang Z."/>
            <person name="Yu L."/>
            <person name="Li Y."/>
            <person name="Sun Y."/>
            <person name="Li W."/>
            <person name="Chen Y."/>
            <person name="Li Y."/>
            <person name="Zhang Y."/>
            <person name="Ai D."/>
            <person name="Zhao J."/>
            <person name="Shang C."/>
            <person name="Ma Y."/>
            <person name="Wu B."/>
            <person name="Wang M."/>
            <person name="Gao L."/>
            <person name="Sun D."/>
            <person name="Zhang P."/>
            <person name="Guo F."/>
            <person name="Wang W."/>
            <person name="Li Y."/>
            <person name="Wang J."/>
            <person name="Varshney R.K."/>
            <person name="Wang J."/>
            <person name="Ling H.Q."/>
            <person name="Wan P."/>
        </authorList>
    </citation>
    <scope>NUCLEOTIDE SEQUENCE</scope>
    <source>
        <strain evidence="3">cv. Jingnong 6</strain>
    </source>
</reference>
<evidence type="ECO:0000313" key="2">
    <source>
        <dbReference type="EMBL" id="KOM38190.1"/>
    </source>
</evidence>
<name>A0A0L9U5Y2_PHAAN</name>
<dbReference type="Gene3D" id="3.40.50.1000">
    <property type="entry name" value="HAD superfamily/HAD-like"/>
    <property type="match status" value="1"/>
</dbReference>
<dbReference type="EMBL" id="CM003373">
    <property type="protein sequence ID" value="KOM38190.1"/>
    <property type="molecule type" value="Genomic_DNA"/>
</dbReference>
<sequence length="180" mass="20845">MVLSLHYKKEGHYRRPEVLRNNPKPSVKGNYRRLIDGHRALGKSLVANIYRGLQLFDNYRRAKAFGNYRRPKAFANYRRPKAFGNYRRAKAFGNYRRAKAFVHEERMDKIDRIRDMARSSPFHKLLMVQCLKHKGNAVPITGDATNYAPALKEVDIGLSKGIEGTKVEKESFGFSHRGTY</sequence>
<gene>
    <name evidence="2" type="ORF">LR48_Vigan03g157200</name>
</gene>
<evidence type="ECO:0000313" key="3">
    <source>
        <dbReference type="Proteomes" id="UP000053144"/>
    </source>
</evidence>
<evidence type="ECO:0000256" key="1">
    <source>
        <dbReference type="ARBA" id="ARBA00022842"/>
    </source>
</evidence>
<dbReference type="SUPFAM" id="SSF56784">
    <property type="entry name" value="HAD-like"/>
    <property type="match status" value="1"/>
</dbReference>
<dbReference type="PANTHER" id="PTHR24093">
    <property type="entry name" value="CATION TRANSPORTING ATPASE"/>
    <property type="match status" value="1"/>
</dbReference>
<dbReference type="InterPro" id="IPR036412">
    <property type="entry name" value="HAD-like_sf"/>
</dbReference>
<protein>
    <submittedName>
        <fullName evidence="2">Uncharacterized protein</fullName>
    </submittedName>
</protein>
<proteinExistence type="predicted"/>
<dbReference type="AlphaFoldDB" id="A0A0L9U5Y2"/>
<dbReference type="Proteomes" id="UP000053144">
    <property type="component" value="Chromosome 3"/>
</dbReference>
<dbReference type="STRING" id="3914.A0A0L9U5Y2"/>
<accession>A0A0L9U5Y2</accession>